<dbReference type="AlphaFoldDB" id="A0A0M4CFY1"/>
<evidence type="ECO:0008006" key="3">
    <source>
        <dbReference type="Google" id="ProtNLM"/>
    </source>
</evidence>
<dbReference type="OrthoDB" id="9804460at2"/>
<evidence type="ECO:0000313" key="1">
    <source>
        <dbReference type="EMBL" id="ALC07178.1"/>
    </source>
</evidence>
<dbReference type="RefSeq" id="WP_053546268.1">
    <property type="nucleotide sequence ID" value="NZ_CP009221.1"/>
</dbReference>
<dbReference type="InterPro" id="IPR027417">
    <property type="entry name" value="P-loop_NTPase"/>
</dbReference>
<evidence type="ECO:0000313" key="2">
    <source>
        <dbReference type="Proteomes" id="UP000068067"/>
    </source>
</evidence>
<dbReference type="Pfam" id="PF09140">
    <property type="entry name" value="MipZ"/>
    <property type="match status" value="1"/>
</dbReference>
<dbReference type="KEGG" id="cdx:CDES_14315"/>
<reference evidence="1 2" key="1">
    <citation type="submission" date="2014-08" db="EMBL/GenBank/DDBJ databases">
        <title>Complete genome sequence of Corynebacterium deserti GIMN1.010 (=DSM 45689), isolated from desert sand in western China.</title>
        <authorList>
            <person name="Ruckert C."/>
            <person name="Albersmeier A."/>
            <person name="Kalinowski J."/>
        </authorList>
    </citation>
    <scope>NUCLEOTIDE SEQUENCE [LARGE SCALE GENOMIC DNA]</scope>
    <source>
        <strain evidence="1 2">GIMN1.010</strain>
        <plasmid evidence="1 2">pCdes1</plasmid>
    </source>
</reference>
<gene>
    <name evidence="1" type="ORF">CDES_14315</name>
</gene>
<keyword evidence="1" id="KW-0614">Plasmid</keyword>
<organism evidence="1 2">
    <name type="scientific">Corynebacterium deserti GIMN1.010</name>
    <dbReference type="NCBI Taxonomy" id="931089"/>
    <lineage>
        <taxon>Bacteria</taxon>
        <taxon>Bacillati</taxon>
        <taxon>Actinomycetota</taxon>
        <taxon>Actinomycetes</taxon>
        <taxon>Mycobacteriales</taxon>
        <taxon>Corynebacteriaceae</taxon>
        <taxon>Corynebacterium</taxon>
    </lineage>
</organism>
<dbReference type="InterPro" id="IPR015223">
    <property type="entry name" value="MipZ"/>
</dbReference>
<geneLocation type="plasmid" evidence="1 2">
    <name>pCdes1</name>
</geneLocation>
<keyword evidence="2" id="KW-1185">Reference proteome</keyword>
<dbReference type="PATRIC" id="fig|931089.4.peg.2886"/>
<sequence length="210" mass="23333">MIISIANLKGGALRTTTAMFLAETFRRSGKPVMVADTTSRSDALKWATHADTQKRPIDFEVHTLRPDISIQDKGERAKVFHKSLKALEESLGKEGVVVMDTDSGDPHILRMLNGVIDVSVVPFELSPLSLNPTLETLDIINPARVMLVHHRYDEIDTEDEELLAKVAVNQGILCSKFFGYEPACPQMDFPSELPAFEQLIKDINTLTSDI</sequence>
<protein>
    <recommendedName>
        <fullName evidence="3">CobQ/CobB/MinD/ParA nucleotide binding domain-containing protein</fullName>
    </recommendedName>
</protein>
<dbReference type="EMBL" id="CP009221">
    <property type="protein sequence ID" value="ALC07178.1"/>
    <property type="molecule type" value="Genomic_DNA"/>
</dbReference>
<dbReference type="Gene3D" id="3.40.50.300">
    <property type="entry name" value="P-loop containing nucleotide triphosphate hydrolases"/>
    <property type="match status" value="1"/>
</dbReference>
<proteinExistence type="predicted"/>
<accession>A0A0M4CFY1</accession>
<name>A0A0M4CFY1_9CORY</name>
<dbReference type="Proteomes" id="UP000068067">
    <property type="component" value="Plasmid pCdes1"/>
</dbReference>
<dbReference type="SUPFAM" id="SSF52540">
    <property type="entry name" value="P-loop containing nucleoside triphosphate hydrolases"/>
    <property type="match status" value="1"/>
</dbReference>